<dbReference type="InterPro" id="IPR025419">
    <property type="entry name" value="DUF4142"/>
</dbReference>
<keyword evidence="4" id="KW-1185">Reference proteome</keyword>
<name>A0ABU3GNY7_9SPHI</name>
<sequence>MRRTLYLSAFALLALSVATSCNDNKRAKNYNEQTTVDDQALDFIKSTYKTGLAEIKAAKIAQANSKNPRVLGFAKMIIVDHSTADSELKKLADKKYITFSDTIIELSHQNMLDSIAELQGQAFDVAYINMMVNDNDTTIRMFEDATGNHTKAVRNFAKKTLPVLKMHQDSAQAIAKSIK</sequence>
<proteinExistence type="predicted"/>
<accession>A0ABU3GNY7</accession>
<protein>
    <submittedName>
        <fullName evidence="3">Membrane protein</fullName>
    </submittedName>
</protein>
<dbReference type="Proteomes" id="UP001258315">
    <property type="component" value="Unassembled WGS sequence"/>
</dbReference>
<dbReference type="PROSITE" id="PS51257">
    <property type="entry name" value="PROKAR_LIPOPROTEIN"/>
    <property type="match status" value="1"/>
</dbReference>
<gene>
    <name evidence="3" type="ORF">QE417_000560</name>
</gene>
<dbReference type="EMBL" id="JAVLVU010000001">
    <property type="protein sequence ID" value="MDT3401488.1"/>
    <property type="molecule type" value="Genomic_DNA"/>
</dbReference>
<evidence type="ECO:0000259" key="2">
    <source>
        <dbReference type="Pfam" id="PF13628"/>
    </source>
</evidence>
<feature type="signal peptide" evidence="1">
    <location>
        <begin position="1"/>
        <end position="22"/>
    </location>
</feature>
<evidence type="ECO:0000256" key="1">
    <source>
        <dbReference type="SAM" id="SignalP"/>
    </source>
</evidence>
<dbReference type="Gene3D" id="1.20.1260.10">
    <property type="match status" value="1"/>
</dbReference>
<keyword evidence="1" id="KW-0732">Signal</keyword>
<feature type="domain" description="DUF4142" evidence="2">
    <location>
        <begin position="41"/>
        <end position="174"/>
    </location>
</feature>
<organism evidence="3 4">
    <name type="scientific">Mucilaginibacter terrae</name>
    <dbReference type="NCBI Taxonomy" id="1955052"/>
    <lineage>
        <taxon>Bacteria</taxon>
        <taxon>Pseudomonadati</taxon>
        <taxon>Bacteroidota</taxon>
        <taxon>Sphingobacteriia</taxon>
        <taxon>Sphingobacteriales</taxon>
        <taxon>Sphingobacteriaceae</taxon>
        <taxon>Mucilaginibacter</taxon>
    </lineage>
</organism>
<comment type="caution">
    <text evidence="3">The sequence shown here is derived from an EMBL/GenBank/DDBJ whole genome shotgun (WGS) entry which is preliminary data.</text>
</comment>
<dbReference type="RefSeq" id="WP_311947367.1">
    <property type="nucleotide sequence ID" value="NZ_JAVLVU010000001.1"/>
</dbReference>
<evidence type="ECO:0000313" key="3">
    <source>
        <dbReference type="EMBL" id="MDT3401488.1"/>
    </source>
</evidence>
<reference evidence="4" key="1">
    <citation type="submission" date="2023-07" db="EMBL/GenBank/DDBJ databases">
        <title>Functional and genomic diversity of the sorghum phyllosphere microbiome.</title>
        <authorList>
            <person name="Shade A."/>
        </authorList>
    </citation>
    <scope>NUCLEOTIDE SEQUENCE [LARGE SCALE GENOMIC DNA]</scope>
    <source>
        <strain evidence="4">SORGH_AS_0422</strain>
    </source>
</reference>
<feature type="chain" id="PRO_5046393056" evidence="1">
    <location>
        <begin position="23"/>
        <end position="179"/>
    </location>
</feature>
<dbReference type="PANTHER" id="PTHR38593">
    <property type="entry name" value="BLR2558 PROTEIN"/>
    <property type="match status" value="1"/>
</dbReference>
<dbReference type="PANTHER" id="PTHR38593:SF1">
    <property type="entry name" value="BLR2558 PROTEIN"/>
    <property type="match status" value="1"/>
</dbReference>
<evidence type="ECO:0000313" key="4">
    <source>
        <dbReference type="Proteomes" id="UP001258315"/>
    </source>
</evidence>
<dbReference type="InterPro" id="IPR012347">
    <property type="entry name" value="Ferritin-like"/>
</dbReference>
<dbReference type="Pfam" id="PF13628">
    <property type="entry name" value="DUF4142"/>
    <property type="match status" value="1"/>
</dbReference>